<evidence type="ECO:0000313" key="3">
    <source>
        <dbReference type="Proteomes" id="UP000001593"/>
    </source>
</evidence>
<sequence>MAATLKTKQQEKKHLIEAMKAESHVMAKGRQDVLSLEKMMVQSLRVCGPGRKSLGFRYKYSNLNTTQQTSNGLQIREIVGVLEDSSKSLPRITNNVGAKSDLNGKCGLLTLTTTNVALTWATRQNGLEATEQTSIRVTPIETVLKRQHKPKKYTAAKYRTTLKSFKRMREKLSQSKVKRHSRENSEAHEEWTDGITDFGSSHVSPAKSDRALTRASGERTMESRGKDTLPKIRVN</sequence>
<organism evidence="2 3">
    <name type="scientific">Nematostella vectensis</name>
    <name type="common">Starlet sea anemone</name>
    <dbReference type="NCBI Taxonomy" id="45351"/>
    <lineage>
        <taxon>Eukaryota</taxon>
        <taxon>Metazoa</taxon>
        <taxon>Cnidaria</taxon>
        <taxon>Anthozoa</taxon>
        <taxon>Hexacorallia</taxon>
        <taxon>Actiniaria</taxon>
        <taxon>Edwardsiidae</taxon>
        <taxon>Nematostella</taxon>
    </lineage>
</organism>
<evidence type="ECO:0000256" key="1">
    <source>
        <dbReference type="SAM" id="MobiDB-lite"/>
    </source>
</evidence>
<feature type="compositionally biased region" description="Basic and acidic residues" evidence="1">
    <location>
        <begin position="207"/>
        <end position="235"/>
    </location>
</feature>
<accession>A7S3N4</accession>
<dbReference type="InParanoid" id="A7S3N4"/>
<feature type="region of interest" description="Disordered" evidence="1">
    <location>
        <begin position="169"/>
        <end position="235"/>
    </location>
</feature>
<protein>
    <submittedName>
        <fullName evidence="2">Uncharacterized protein</fullName>
    </submittedName>
</protein>
<dbReference type="HOGENOM" id="CLU_1181444_0_0_1"/>
<dbReference type="Proteomes" id="UP000001593">
    <property type="component" value="Unassembled WGS sequence"/>
</dbReference>
<reference evidence="2 3" key="1">
    <citation type="journal article" date="2007" name="Science">
        <title>Sea anemone genome reveals ancestral eumetazoan gene repertoire and genomic organization.</title>
        <authorList>
            <person name="Putnam N.H."/>
            <person name="Srivastava M."/>
            <person name="Hellsten U."/>
            <person name="Dirks B."/>
            <person name="Chapman J."/>
            <person name="Salamov A."/>
            <person name="Terry A."/>
            <person name="Shapiro H."/>
            <person name="Lindquist E."/>
            <person name="Kapitonov V.V."/>
            <person name="Jurka J."/>
            <person name="Genikhovich G."/>
            <person name="Grigoriev I.V."/>
            <person name="Lucas S.M."/>
            <person name="Steele R.E."/>
            <person name="Finnerty J.R."/>
            <person name="Technau U."/>
            <person name="Martindale M.Q."/>
            <person name="Rokhsar D.S."/>
        </authorList>
    </citation>
    <scope>NUCLEOTIDE SEQUENCE [LARGE SCALE GENOMIC DNA]</scope>
    <source>
        <strain evidence="3">CH2 X CH6</strain>
    </source>
</reference>
<gene>
    <name evidence="2" type="ORF">NEMVEDRAFT_v1g242639</name>
</gene>
<name>A7S3N4_NEMVE</name>
<evidence type="ECO:0000313" key="2">
    <source>
        <dbReference type="EMBL" id="EDO41639.1"/>
    </source>
</evidence>
<keyword evidence="3" id="KW-1185">Reference proteome</keyword>
<feature type="compositionally biased region" description="Basic and acidic residues" evidence="1">
    <location>
        <begin position="182"/>
        <end position="191"/>
    </location>
</feature>
<dbReference type="AlphaFoldDB" id="A7S3N4"/>
<dbReference type="EMBL" id="DS469574">
    <property type="protein sequence ID" value="EDO41639.1"/>
    <property type="molecule type" value="Genomic_DNA"/>
</dbReference>
<proteinExistence type="predicted"/>